<evidence type="ECO:0000256" key="1">
    <source>
        <dbReference type="ARBA" id="ARBA00022603"/>
    </source>
</evidence>
<dbReference type="Gene3D" id="1.10.940.10">
    <property type="entry name" value="NusB-like"/>
    <property type="match status" value="1"/>
</dbReference>
<dbReference type="InterPro" id="IPR049560">
    <property type="entry name" value="MeTrfase_RsmB-F_NOP2_cat"/>
</dbReference>
<dbReference type="Pfam" id="PF22458">
    <property type="entry name" value="RsmF-B_ferredox"/>
    <property type="match status" value="1"/>
</dbReference>
<name>A0A1L8CN41_9PROT</name>
<dbReference type="PROSITE" id="PS51686">
    <property type="entry name" value="SAM_MT_RSMB_NOP"/>
    <property type="match status" value="1"/>
</dbReference>
<organism evidence="7 8">
    <name type="scientific">Mariprofundus micogutta</name>
    <dbReference type="NCBI Taxonomy" id="1921010"/>
    <lineage>
        <taxon>Bacteria</taxon>
        <taxon>Pseudomonadati</taxon>
        <taxon>Pseudomonadota</taxon>
        <taxon>Candidatius Mariprofundia</taxon>
        <taxon>Mariprofundales</taxon>
        <taxon>Mariprofundaceae</taxon>
        <taxon>Mariprofundus</taxon>
    </lineage>
</organism>
<dbReference type="EMBL" id="BDFD01000009">
    <property type="protein sequence ID" value="GAV20314.1"/>
    <property type="molecule type" value="Genomic_DNA"/>
</dbReference>
<dbReference type="SUPFAM" id="SSF48013">
    <property type="entry name" value="NusB-like"/>
    <property type="match status" value="1"/>
</dbReference>
<feature type="active site" description="Nucleophile" evidence="5">
    <location>
        <position position="336"/>
    </location>
</feature>
<evidence type="ECO:0000259" key="6">
    <source>
        <dbReference type="PROSITE" id="PS51686"/>
    </source>
</evidence>
<comment type="caution">
    <text evidence="7">The sequence shown here is derived from an EMBL/GenBank/DDBJ whole genome shotgun (WGS) entry which is preliminary data.</text>
</comment>
<evidence type="ECO:0000313" key="8">
    <source>
        <dbReference type="Proteomes" id="UP000231632"/>
    </source>
</evidence>
<dbReference type="GO" id="GO:0008173">
    <property type="term" value="F:RNA methyltransferase activity"/>
    <property type="evidence" value="ECO:0007669"/>
    <property type="project" value="InterPro"/>
</dbReference>
<comment type="similarity">
    <text evidence="5">Belongs to the class I-like SAM-binding methyltransferase superfamily. RsmB/NOP family.</text>
</comment>
<dbReference type="SUPFAM" id="SSF53335">
    <property type="entry name" value="S-adenosyl-L-methionine-dependent methyltransferases"/>
    <property type="match status" value="1"/>
</dbReference>
<dbReference type="InterPro" id="IPR035926">
    <property type="entry name" value="NusB-like_sf"/>
</dbReference>
<evidence type="ECO:0000313" key="7">
    <source>
        <dbReference type="EMBL" id="GAV20314.1"/>
    </source>
</evidence>
<dbReference type="STRING" id="1921010.MMIC_P1279"/>
<feature type="binding site" evidence="5">
    <location>
        <position position="239"/>
    </location>
    <ligand>
        <name>S-adenosyl-L-methionine</name>
        <dbReference type="ChEBI" id="CHEBI:59789"/>
    </ligand>
</feature>
<dbReference type="GO" id="GO:0001510">
    <property type="term" value="P:RNA methylation"/>
    <property type="evidence" value="ECO:0007669"/>
    <property type="project" value="InterPro"/>
</dbReference>
<dbReference type="InterPro" id="IPR023267">
    <property type="entry name" value="RCMT"/>
</dbReference>
<feature type="binding site" evidence="5">
    <location>
        <position position="283"/>
    </location>
    <ligand>
        <name>S-adenosyl-L-methionine</name>
        <dbReference type="ChEBI" id="CHEBI:59789"/>
    </ligand>
</feature>
<dbReference type="InterPro" id="IPR001678">
    <property type="entry name" value="MeTrfase_RsmB-F_NOP2_dom"/>
</dbReference>
<keyword evidence="2 5" id="KW-0808">Transferase</keyword>
<dbReference type="InterPro" id="IPR054728">
    <property type="entry name" value="RsmB-like_ferredoxin"/>
</dbReference>
<dbReference type="CDD" id="cd02440">
    <property type="entry name" value="AdoMet_MTases"/>
    <property type="match status" value="1"/>
</dbReference>
<feature type="binding site" evidence="5">
    <location>
        <begin position="216"/>
        <end position="222"/>
    </location>
    <ligand>
        <name>S-adenosyl-L-methionine</name>
        <dbReference type="ChEBI" id="CHEBI:59789"/>
    </ligand>
</feature>
<reference evidence="7 8" key="1">
    <citation type="journal article" date="2017" name="Arch. Microbiol.">
        <title>Mariprofundus micogutta sp. nov., a novel iron-oxidizing zetaproteobacterium isolated from a deep-sea hydrothermal field at the Bayonnaise knoll of the Izu-Ogasawara arc, and a description of Mariprofundales ord. nov. and Zetaproteobacteria classis nov.</title>
        <authorList>
            <person name="Makita H."/>
            <person name="Tanaka E."/>
            <person name="Mitsunobu S."/>
            <person name="Miyazaki M."/>
            <person name="Nunoura T."/>
            <person name="Uematsu K."/>
            <person name="Takaki Y."/>
            <person name="Nishi S."/>
            <person name="Shimamura S."/>
            <person name="Takai K."/>
        </authorList>
    </citation>
    <scope>NUCLEOTIDE SEQUENCE [LARGE SCALE GENOMIC DNA]</scope>
    <source>
        <strain evidence="7 8">ET2</strain>
    </source>
</reference>
<gene>
    <name evidence="7" type="ORF">MMIC_P1279</name>
</gene>
<dbReference type="GO" id="GO:0006355">
    <property type="term" value="P:regulation of DNA-templated transcription"/>
    <property type="evidence" value="ECO:0007669"/>
    <property type="project" value="InterPro"/>
</dbReference>
<dbReference type="InterPro" id="IPR029063">
    <property type="entry name" value="SAM-dependent_MTases_sf"/>
</dbReference>
<evidence type="ECO:0000256" key="2">
    <source>
        <dbReference type="ARBA" id="ARBA00022679"/>
    </source>
</evidence>
<dbReference type="GO" id="GO:0003723">
    <property type="term" value="F:RNA binding"/>
    <property type="evidence" value="ECO:0007669"/>
    <property type="project" value="UniProtKB-UniRule"/>
</dbReference>
<dbReference type="EC" id="2.1.1.176" evidence="7"/>
<dbReference type="PRINTS" id="PR02008">
    <property type="entry name" value="RCMTFAMILY"/>
</dbReference>
<evidence type="ECO:0000256" key="5">
    <source>
        <dbReference type="PROSITE-ProRule" id="PRU01023"/>
    </source>
</evidence>
<feature type="domain" description="SAM-dependent MTase RsmB/NOP-type" evidence="6">
    <location>
        <begin position="125"/>
        <end position="387"/>
    </location>
</feature>
<evidence type="ECO:0000256" key="3">
    <source>
        <dbReference type="ARBA" id="ARBA00022691"/>
    </source>
</evidence>
<dbReference type="PANTHER" id="PTHR22807:SF61">
    <property type="entry name" value="NOL1_NOP2_SUN FAMILY PROTEIN _ ANTITERMINATION NUSB DOMAIN-CONTAINING PROTEIN"/>
    <property type="match status" value="1"/>
</dbReference>
<dbReference type="Gene3D" id="3.30.70.1170">
    <property type="entry name" value="Sun protein, domain 3"/>
    <property type="match status" value="1"/>
</dbReference>
<accession>A0A1L8CN41</accession>
<dbReference type="AlphaFoldDB" id="A0A1L8CN41"/>
<keyword evidence="1 5" id="KW-0489">Methyltransferase</keyword>
<dbReference type="Proteomes" id="UP000231632">
    <property type="component" value="Unassembled WGS sequence"/>
</dbReference>
<dbReference type="Pfam" id="PF01189">
    <property type="entry name" value="Methyltr_RsmB-F"/>
    <property type="match status" value="1"/>
</dbReference>
<keyword evidence="3 5" id="KW-0949">S-adenosyl-L-methionine</keyword>
<dbReference type="Pfam" id="PF01029">
    <property type="entry name" value="NusB"/>
    <property type="match status" value="1"/>
</dbReference>
<dbReference type="PANTHER" id="PTHR22807">
    <property type="entry name" value="NOP2 YEAST -RELATED NOL1/NOP2/FMU SUN DOMAIN-CONTAINING"/>
    <property type="match status" value="1"/>
</dbReference>
<dbReference type="Gene3D" id="3.40.50.150">
    <property type="entry name" value="Vaccinia Virus protein VP39"/>
    <property type="match status" value="1"/>
</dbReference>
<keyword evidence="8" id="KW-1185">Reference proteome</keyword>
<protein>
    <submittedName>
        <fullName evidence="7">16S rRNA (Cytosine967-C5)-methyltransferase</fullName>
        <ecNumber evidence="7">2.1.1.176</ecNumber>
    </submittedName>
</protein>
<proteinExistence type="inferred from homology"/>
<sequence length="387" mass="42788">MAVAECEEKDRRLLHELVYGVLRHFFALEADFSRFCKTKPDAIAHCALLLGTYQLRHMRIPTHAAVSETVAAMGRMEPKAKGFVNAVLRRVTENEAPKKLKPHQRVELPKWIYASWRDAFGAEIVQGFSEVLKQPPALCLAVFENRSEWIDQVQKMGIEAEPGTLSPYAVLLPSGTDVASLPGFAEGNFTVMDQAAQAAVMALNVSKQDALIVDICAAPGGKTALLSKRYPQARVIAVELNEKRLPRLSENLERMRCDNVSVIRADAGILPLLSNRVDAVMLDAPCSASGILRRHPDAKFLHDRDEVMKLAAIQLELLSEAKRIVKADAELVYAVCSIHEQENEDVLNNSEVLSKTRLFPSSSHDGFFFATVKADDGQFAIEKGSVQ</sequence>
<evidence type="ECO:0000256" key="4">
    <source>
        <dbReference type="ARBA" id="ARBA00022884"/>
    </source>
</evidence>
<feature type="binding site" evidence="5">
    <location>
        <position position="266"/>
    </location>
    <ligand>
        <name>S-adenosyl-L-methionine</name>
        <dbReference type="ChEBI" id="CHEBI:59789"/>
    </ligand>
</feature>
<keyword evidence="4 5" id="KW-0694">RNA-binding</keyword>
<dbReference type="InterPro" id="IPR006027">
    <property type="entry name" value="NusB_RsmB_TIM44"/>
</dbReference>